<dbReference type="Proteomes" id="UP000218418">
    <property type="component" value="Chromosome"/>
</dbReference>
<sequence length="429" mass="47339">MNYNFVRRATSSFIASLFALSFGISDVKPVNSQGTSTLDFCRDNPTLFHLNKGKEKQVKVAVLDFGSNSISTKIGSSPVMLQTNISGLGSVLESKLVHANGVDKNKLTVVRWNSIKSNEKNQYQNTLIKQLRKLRDEHGVEAVIIVNVLGFNTDKSTDNGFVLTKSTKTTTFDIKLNLQVLDTTTGNIVQEFQGHGNKTRKTSTEVKVAFSATINSNIDRQYDGTEQRWKTSSNSRSSIKYHIGDNTKTTTVHKVTNTVTEELLVLATDEALDDITAKLKFNWEELACKLRKPTLVSQVYRDGDEVKVILNKGKSHGYCEEMTFSIEKFPNNSSKEGMEVKDPATGEVLIGFTGEKVGKVTLETVESGYSIGKITSTVPGKSIEIKDVAKISSIPNSCTKTPARNFETEVSSAKVSRSASDLKLQNMFF</sequence>
<protein>
    <submittedName>
        <fullName evidence="1">Uncharacterized protein</fullName>
    </submittedName>
</protein>
<dbReference type="EMBL" id="AP018227">
    <property type="protein sequence ID" value="BAY82048.1"/>
    <property type="molecule type" value="Genomic_DNA"/>
</dbReference>
<dbReference type="AlphaFoldDB" id="A0A1Z4LLS4"/>
<evidence type="ECO:0000313" key="2">
    <source>
        <dbReference type="Proteomes" id="UP000218418"/>
    </source>
</evidence>
<proteinExistence type="predicted"/>
<organism evidence="1 2">
    <name type="scientific">Calothrix parasitica NIES-267</name>
    <dbReference type="NCBI Taxonomy" id="1973488"/>
    <lineage>
        <taxon>Bacteria</taxon>
        <taxon>Bacillati</taxon>
        <taxon>Cyanobacteriota</taxon>
        <taxon>Cyanophyceae</taxon>
        <taxon>Nostocales</taxon>
        <taxon>Calotrichaceae</taxon>
        <taxon>Calothrix</taxon>
    </lineage>
</organism>
<name>A0A1Z4LLS4_9CYAN</name>
<dbReference type="OrthoDB" id="554957at2"/>
<accession>A0A1Z4LLS4</accession>
<keyword evidence="2" id="KW-1185">Reference proteome</keyword>
<gene>
    <name evidence="1" type="ORF">NIES267_15260</name>
</gene>
<reference evidence="1 2" key="1">
    <citation type="submission" date="2017-06" db="EMBL/GenBank/DDBJ databases">
        <title>Genome sequencing of cyanobaciteial culture collection at National Institute for Environmental Studies (NIES).</title>
        <authorList>
            <person name="Hirose Y."/>
            <person name="Shimura Y."/>
            <person name="Fujisawa T."/>
            <person name="Nakamura Y."/>
            <person name="Kawachi M."/>
        </authorList>
    </citation>
    <scope>NUCLEOTIDE SEQUENCE [LARGE SCALE GENOMIC DNA]</scope>
    <source>
        <strain evidence="1 2">NIES-267</strain>
    </source>
</reference>
<evidence type="ECO:0000313" key="1">
    <source>
        <dbReference type="EMBL" id="BAY82048.1"/>
    </source>
</evidence>